<evidence type="ECO:0000313" key="1">
    <source>
        <dbReference type="EMBL" id="QJA86898.1"/>
    </source>
</evidence>
<protein>
    <submittedName>
        <fullName evidence="1">Putative structural protein</fullName>
    </submittedName>
</protein>
<organism evidence="1">
    <name type="scientific">viral metagenome</name>
    <dbReference type="NCBI Taxonomy" id="1070528"/>
    <lineage>
        <taxon>unclassified sequences</taxon>
        <taxon>metagenomes</taxon>
        <taxon>organismal metagenomes</taxon>
    </lineage>
</organism>
<name>A0A6M3L0K5_9ZZZZ</name>
<proteinExistence type="predicted"/>
<accession>A0A6M3L0K5</accession>
<dbReference type="AlphaFoldDB" id="A0A6M3L0K5"/>
<sequence>MWTRSRFNNEYVPGLFTVAIDTYTTQRAKSMWPDLVTIKTSKKKKEEDAIRSGVGGAQLKGEGAGITYDTQIAGAKQAWVHNVWALGVRITEEAIDDNLYELGMGGGDDMKEIFHDLGISMENNIETRMARFFNSCTATTYHTTRDSAALASATHARLDGSSFSNYATSSDLTYTTFWTNLIAQENQYDHRQMRIRKNVKNIWIPPQLERNAREVLHSHDRPDTGNRAISAYADSGRKIAIKSWPEMTDADAWILQSEGRGIIFFWRRKTRFARERDFQTGDMMVKADQRFSAEIADPQDFYCVVPA</sequence>
<gene>
    <name evidence="1" type="ORF">MM415B03099_0006</name>
</gene>
<reference evidence="1" key="1">
    <citation type="submission" date="2020-03" db="EMBL/GenBank/DDBJ databases">
        <title>The deep terrestrial virosphere.</title>
        <authorList>
            <person name="Holmfeldt K."/>
            <person name="Nilsson E."/>
            <person name="Simone D."/>
            <person name="Lopez-Fernandez M."/>
            <person name="Wu X."/>
            <person name="de Brujin I."/>
            <person name="Lundin D."/>
            <person name="Andersson A."/>
            <person name="Bertilsson S."/>
            <person name="Dopson M."/>
        </authorList>
    </citation>
    <scope>NUCLEOTIDE SEQUENCE</scope>
    <source>
        <strain evidence="1">MM415B03099</strain>
    </source>
</reference>
<dbReference type="EMBL" id="MT142667">
    <property type="protein sequence ID" value="QJA86898.1"/>
    <property type="molecule type" value="Genomic_DNA"/>
</dbReference>